<evidence type="ECO:0000259" key="1">
    <source>
        <dbReference type="Pfam" id="PF00481"/>
    </source>
</evidence>
<feature type="non-terminal residue" evidence="2">
    <location>
        <position position="1"/>
    </location>
</feature>
<gene>
    <name evidence="2" type="ORF">TSOC_015470</name>
</gene>
<dbReference type="OrthoDB" id="10264738at2759"/>
<evidence type="ECO:0000313" key="3">
    <source>
        <dbReference type="Proteomes" id="UP000236333"/>
    </source>
</evidence>
<comment type="caution">
    <text evidence="2">The sequence shown here is derived from an EMBL/GenBank/DDBJ whole genome shotgun (WGS) entry which is preliminary data.</text>
</comment>
<feature type="domain" description="PPM-type phosphatase" evidence="1">
    <location>
        <begin position="32"/>
        <end position="84"/>
    </location>
</feature>
<keyword evidence="3" id="KW-1185">Reference proteome</keyword>
<dbReference type="EMBL" id="PGGS01005676">
    <property type="protein sequence ID" value="PNG62189.1"/>
    <property type="molecule type" value="Genomic_DNA"/>
</dbReference>
<name>A0A2J7WF80_9CHLO</name>
<sequence>RIKPARYAEDEDEQDKGADGTVVGEHLRVWPGGINMTRTIGDEAARGLLIPEPAVRQISLPVTGARLIVASDGLWDAVNAKGVIGQ</sequence>
<feature type="non-terminal residue" evidence="2">
    <location>
        <position position="86"/>
    </location>
</feature>
<organism evidence="2 3">
    <name type="scientific">Tetrabaena socialis</name>
    <dbReference type="NCBI Taxonomy" id="47790"/>
    <lineage>
        <taxon>Eukaryota</taxon>
        <taxon>Viridiplantae</taxon>
        <taxon>Chlorophyta</taxon>
        <taxon>core chlorophytes</taxon>
        <taxon>Chlorophyceae</taxon>
        <taxon>CS clade</taxon>
        <taxon>Chlamydomonadales</taxon>
        <taxon>Tetrabaenaceae</taxon>
        <taxon>Tetrabaena</taxon>
    </lineage>
</organism>
<dbReference type="Proteomes" id="UP000236333">
    <property type="component" value="Unassembled WGS sequence"/>
</dbReference>
<dbReference type="InterPro" id="IPR036457">
    <property type="entry name" value="PPM-type-like_dom_sf"/>
</dbReference>
<dbReference type="InterPro" id="IPR001932">
    <property type="entry name" value="PPM-type_phosphatase-like_dom"/>
</dbReference>
<protein>
    <recommendedName>
        <fullName evidence="1">PPM-type phosphatase domain-containing protein</fullName>
    </recommendedName>
</protein>
<dbReference type="Gene3D" id="3.60.40.10">
    <property type="entry name" value="PPM-type phosphatase domain"/>
    <property type="match status" value="1"/>
</dbReference>
<evidence type="ECO:0000313" key="2">
    <source>
        <dbReference type="EMBL" id="PNG62189.1"/>
    </source>
</evidence>
<dbReference type="SUPFAM" id="SSF81606">
    <property type="entry name" value="PP2C-like"/>
    <property type="match status" value="1"/>
</dbReference>
<dbReference type="Pfam" id="PF00481">
    <property type="entry name" value="PP2C"/>
    <property type="match status" value="1"/>
</dbReference>
<dbReference type="AlphaFoldDB" id="A0A2J7WF80"/>
<accession>A0A2J7WF80</accession>
<reference evidence="2 3" key="1">
    <citation type="journal article" date="2017" name="Mol. Biol. Evol.">
        <title>The 4-celled Tetrabaena socialis nuclear genome reveals the essential components for genetic control of cell number at the origin of multicellularity in the volvocine lineage.</title>
        <authorList>
            <person name="Featherston J."/>
            <person name="Arakaki Y."/>
            <person name="Hanschen E.R."/>
            <person name="Ferris P.J."/>
            <person name="Michod R.E."/>
            <person name="Olson B.J.S.C."/>
            <person name="Nozaki H."/>
            <person name="Durand P.M."/>
        </authorList>
    </citation>
    <scope>NUCLEOTIDE SEQUENCE [LARGE SCALE GENOMIC DNA]</scope>
    <source>
        <strain evidence="2 3">NIES-571</strain>
    </source>
</reference>
<proteinExistence type="predicted"/>